<dbReference type="InterPro" id="IPR023158">
    <property type="entry name" value="YerB-like_sf"/>
</dbReference>
<dbReference type="OrthoDB" id="9779102at2"/>
<feature type="region of interest" description="Disordered" evidence="1">
    <location>
        <begin position="35"/>
        <end position="68"/>
    </location>
</feature>
<dbReference type="InterPro" id="IPR035328">
    <property type="entry name" value="DUF3048_C"/>
</dbReference>
<evidence type="ECO:0000256" key="1">
    <source>
        <dbReference type="SAM" id="MobiDB-lite"/>
    </source>
</evidence>
<dbReference type="EMBL" id="RCUX01000002">
    <property type="protein sequence ID" value="RLP77446.1"/>
    <property type="molecule type" value="Genomic_DNA"/>
</dbReference>
<dbReference type="InterPro" id="IPR021416">
    <property type="entry name" value="DUF3048_N"/>
</dbReference>
<comment type="caution">
    <text evidence="5">The sequence shown here is derived from an EMBL/GenBank/DDBJ whole genome shotgun (WGS) entry which is preliminary data.</text>
</comment>
<dbReference type="AlphaFoldDB" id="A0A3L7AAF5"/>
<evidence type="ECO:0000259" key="4">
    <source>
        <dbReference type="Pfam" id="PF17479"/>
    </source>
</evidence>
<organism evidence="5 6">
    <name type="scientific">Mycetocola tolaasinivorans</name>
    <dbReference type="NCBI Taxonomy" id="76635"/>
    <lineage>
        <taxon>Bacteria</taxon>
        <taxon>Bacillati</taxon>
        <taxon>Actinomycetota</taxon>
        <taxon>Actinomycetes</taxon>
        <taxon>Micrococcales</taxon>
        <taxon>Microbacteriaceae</taxon>
        <taxon>Mycetocola</taxon>
    </lineage>
</organism>
<name>A0A3L7AAF5_9MICO</name>
<dbReference type="Pfam" id="PF17479">
    <property type="entry name" value="DUF3048_C"/>
    <property type="match status" value="1"/>
</dbReference>
<evidence type="ECO:0000256" key="2">
    <source>
        <dbReference type="SAM" id="SignalP"/>
    </source>
</evidence>
<evidence type="ECO:0000313" key="6">
    <source>
        <dbReference type="Proteomes" id="UP000272503"/>
    </source>
</evidence>
<evidence type="ECO:0000259" key="3">
    <source>
        <dbReference type="Pfam" id="PF11258"/>
    </source>
</evidence>
<evidence type="ECO:0000313" key="5">
    <source>
        <dbReference type="EMBL" id="RLP77446.1"/>
    </source>
</evidence>
<sequence length="346" mass="36044">MVGTHSPGGVSRVARALALLLAGGVLLSACATHPKPGASEAGSVAPSAPPETSPLTGMPVTSATETSPALSAKIGNDAEARPQRGLDQADIVFEELVEGGLTRYVGVWQSRIPKEIGPLRSIRPMDPDIVSPFGGLVAYSGGQQIFVDMMRAAPVKNYVHGDANADPFMYRSKDKPAPHNVILRAQDLLKKEAALAPPRPQFDHSDGPESATAALSGVPVASIHTTFSAFRKQSWDWAEAGGSFVRSQQGHPDLAADGKPLSAINVVSLRVEISHQYPDVPKTELIGSGVGQVATAGKTIAVSWAKASATEPIRLTAEDGSAVLLAPGNTWVELVPLVPGADITVQ</sequence>
<dbReference type="Pfam" id="PF11258">
    <property type="entry name" value="DUF3048"/>
    <property type="match status" value="1"/>
</dbReference>
<feature type="signal peptide" evidence="2">
    <location>
        <begin position="1"/>
        <end position="31"/>
    </location>
</feature>
<accession>A0A3L7AAF5</accession>
<feature type="domain" description="DUF3048" evidence="4">
    <location>
        <begin position="226"/>
        <end position="332"/>
    </location>
</feature>
<feature type="domain" description="DUF3048" evidence="3">
    <location>
        <begin position="55"/>
        <end position="191"/>
    </location>
</feature>
<dbReference type="Proteomes" id="UP000272503">
    <property type="component" value="Unassembled WGS sequence"/>
</dbReference>
<gene>
    <name evidence="5" type="ORF">D9V32_03080</name>
</gene>
<dbReference type="Gene3D" id="3.50.90.10">
    <property type="entry name" value="YerB-like"/>
    <property type="match status" value="1"/>
</dbReference>
<proteinExistence type="predicted"/>
<dbReference type="RefSeq" id="WP_121647429.1">
    <property type="nucleotide sequence ID" value="NZ_RCUX01000002.1"/>
</dbReference>
<protein>
    <submittedName>
        <fullName evidence="5">DUF3048 domain-containing protein</fullName>
    </submittedName>
</protein>
<feature type="compositionally biased region" description="Polar residues" evidence="1">
    <location>
        <begin position="53"/>
        <end position="68"/>
    </location>
</feature>
<dbReference type="SUPFAM" id="SSF159774">
    <property type="entry name" value="YerB-like"/>
    <property type="match status" value="1"/>
</dbReference>
<reference evidence="5 6" key="1">
    <citation type="submission" date="2018-10" db="EMBL/GenBank/DDBJ databases">
        <authorList>
            <person name="Li J."/>
        </authorList>
    </citation>
    <scope>NUCLEOTIDE SEQUENCE [LARGE SCALE GENOMIC DNA]</scope>
    <source>
        <strain evidence="5 6">IF 016277</strain>
    </source>
</reference>
<feature type="chain" id="PRO_5039165225" evidence="2">
    <location>
        <begin position="32"/>
        <end position="346"/>
    </location>
</feature>
<keyword evidence="6" id="KW-1185">Reference proteome</keyword>
<keyword evidence="2" id="KW-0732">Signal</keyword>